<keyword evidence="3" id="KW-1185">Reference proteome</keyword>
<name>A0A074XXX9_AURPU</name>
<accession>A0A074XXX9</accession>
<dbReference type="EMBL" id="KL585005">
    <property type="protein sequence ID" value="KEQ79521.1"/>
    <property type="molecule type" value="Genomic_DNA"/>
</dbReference>
<keyword evidence="1" id="KW-0812">Transmembrane</keyword>
<dbReference type="GeneID" id="40741239"/>
<dbReference type="Proteomes" id="UP000030706">
    <property type="component" value="Unassembled WGS sequence"/>
</dbReference>
<protein>
    <submittedName>
        <fullName evidence="2">Uncharacterized protein</fullName>
    </submittedName>
</protein>
<organism evidence="2 3">
    <name type="scientific">Aureobasidium pullulans EXF-150</name>
    <dbReference type="NCBI Taxonomy" id="1043002"/>
    <lineage>
        <taxon>Eukaryota</taxon>
        <taxon>Fungi</taxon>
        <taxon>Dikarya</taxon>
        <taxon>Ascomycota</taxon>
        <taxon>Pezizomycotina</taxon>
        <taxon>Dothideomycetes</taxon>
        <taxon>Dothideomycetidae</taxon>
        <taxon>Dothideales</taxon>
        <taxon>Saccotheciaceae</taxon>
        <taxon>Aureobasidium</taxon>
    </lineage>
</organism>
<evidence type="ECO:0000313" key="3">
    <source>
        <dbReference type="Proteomes" id="UP000030706"/>
    </source>
</evidence>
<sequence length="182" mass="20480">MQQDRRGPNRPLPSFYYLSYLKAASSEKNQQGGANRTADGCHADRKLRLAHPKLVEMNDKKLPSSLSRVKPSACPDIGVLLTFHLFAGQCFGLLAILDLPLRRCNYRHPRSTPPCGLRTPPNARLRLHYLSKHSQYLLPPHVHAPSNPERASIFAAVHRAVADQFFVCCCQLTQQRKADDQT</sequence>
<dbReference type="AlphaFoldDB" id="A0A074XXX9"/>
<evidence type="ECO:0000256" key="1">
    <source>
        <dbReference type="SAM" id="Phobius"/>
    </source>
</evidence>
<gene>
    <name evidence="2" type="ORF">M438DRAFT_145885</name>
</gene>
<proteinExistence type="predicted"/>
<keyword evidence="1" id="KW-0472">Membrane</keyword>
<evidence type="ECO:0000313" key="2">
    <source>
        <dbReference type="EMBL" id="KEQ79521.1"/>
    </source>
</evidence>
<dbReference type="RefSeq" id="XP_029755708.1">
    <property type="nucleotide sequence ID" value="XM_029898933.1"/>
</dbReference>
<keyword evidence="1" id="KW-1133">Transmembrane helix</keyword>
<dbReference type="HOGENOM" id="CLU_1481696_0_0_1"/>
<feature type="transmembrane region" description="Helical" evidence="1">
    <location>
        <begin position="77"/>
        <end position="101"/>
    </location>
</feature>
<reference evidence="2 3" key="1">
    <citation type="journal article" date="2014" name="BMC Genomics">
        <title>Genome sequencing of four Aureobasidium pullulans varieties: biotechnological potential, stress tolerance, and description of new species.</title>
        <authorList>
            <person name="Gostin Ar C."/>
            <person name="Ohm R.A."/>
            <person name="Kogej T."/>
            <person name="Sonjak S."/>
            <person name="Turk M."/>
            <person name="Zajc J."/>
            <person name="Zalar P."/>
            <person name="Grube M."/>
            <person name="Sun H."/>
            <person name="Han J."/>
            <person name="Sharma A."/>
            <person name="Chiniquy J."/>
            <person name="Ngan C.Y."/>
            <person name="Lipzen A."/>
            <person name="Barry K."/>
            <person name="Grigoriev I.V."/>
            <person name="Gunde-Cimerman N."/>
        </authorList>
    </citation>
    <scope>NUCLEOTIDE SEQUENCE [LARGE SCALE GENOMIC DNA]</scope>
    <source>
        <strain evidence="2 3">EXF-150</strain>
    </source>
</reference>